<dbReference type="AlphaFoldDB" id="A0A067EQX4"/>
<dbReference type="InterPro" id="IPR036249">
    <property type="entry name" value="Thioredoxin-like_sf"/>
</dbReference>
<evidence type="ECO:0000313" key="11">
    <source>
        <dbReference type="Proteomes" id="UP000027120"/>
    </source>
</evidence>
<dbReference type="InterPro" id="IPR045074">
    <property type="entry name" value="GST_C_Tau"/>
</dbReference>
<evidence type="ECO:0000256" key="1">
    <source>
        <dbReference type="ARBA" id="ARBA00004514"/>
    </source>
</evidence>
<dbReference type="CDD" id="cd03058">
    <property type="entry name" value="GST_N_Tau"/>
    <property type="match status" value="1"/>
</dbReference>
<dbReference type="GO" id="GO:0005829">
    <property type="term" value="C:cytosol"/>
    <property type="evidence" value="ECO:0007669"/>
    <property type="project" value="UniProtKB-SubCell"/>
</dbReference>
<dbReference type="STRING" id="2711.A0A067EQX4"/>
<dbReference type="SFLD" id="SFLDG01152">
    <property type="entry name" value="Main.3:_Omega-_and_Tau-like"/>
    <property type="match status" value="1"/>
</dbReference>
<dbReference type="SUPFAM" id="SSF52833">
    <property type="entry name" value="Thioredoxin-like"/>
    <property type="match status" value="1"/>
</dbReference>
<evidence type="ECO:0000256" key="3">
    <source>
        <dbReference type="ARBA" id="ARBA00022575"/>
    </source>
</evidence>
<evidence type="ECO:0000256" key="5">
    <source>
        <dbReference type="ARBA" id="ARBA00025743"/>
    </source>
</evidence>
<comment type="catalytic activity">
    <reaction evidence="6 7">
        <text>RX + glutathione = an S-substituted glutathione + a halide anion + H(+)</text>
        <dbReference type="Rhea" id="RHEA:16437"/>
        <dbReference type="ChEBI" id="CHEBI:15378"/>
        <dbReference type="ChEBI" id="CHEBI:16042"/>
        <dbReference type="ChEBI" id="CHEBI:17792"/>
        <dbReference type="ChEBI" id="CHEBI:57925"/>
        <dbReference type="ChEBI" id="CHEBI:90779"/>
        <dbReference type="EC" id="2.5.1.18"/>
    </reaction>
</comment>
<protein>
    <recommendedName>
        <fullName evidence="7">Glutathione S-transferase</fullName>
        <ecNumber evidence="7">2.5.1.18</ecNumber>
    </recommendedName>
</protein>
<evidence type="ECO:0000256" key="4">
    <source>
        <dbReference type="ARBA" id="ARBA00022679"/>
    </source>
</evidence>
<keyword evidence="3" id="KW-0216">Detoxification</keyword>
<dbReference type="SMR" id="A0A067EQX4"/>
<dbReference type="FunFam" id="1.20.1050.10:FF:000012">
    <property type="entry name" value="Tau class glutathione S-transferase"/>
    <property type="match status" value="1"/>
</dbReference>
<evidence type="ECO:0000256" key="6">
    <source>
        <dbReference type="ARBA" id="ARBA00047960"/>
    </source>
</evidence>
<keyword evidence="11" id="KW-1185">Reference proteome</keyword>
<accession>A0A067EQX4</accession>
<dbReference type="Pfam" id="PF02798">
    <property type="entry name" value="GST_N"/>
    <property type="match status" value="1"/>
</dbReference>
<dbReference type="EC" id="2.5.1.18" evidence="7"/>
<dbReference type="InterPro" id="IPR036282">
    <property type="entry name" value="Glutathione-S-Trfase_C_sf"/>
</dbReference>
<feature type="domain" description="GST C-terminal" evidence="9">
    <location>
        <begin position="87"/>
        <end position="213"/>
    </location>
</feature>
<dbReference type="InterPro" id="IPR045073">
    <property type="entry name" value="Omega/Tau-like"/>
</dbReference>
<dbReference type="GO" id="GO:0004364">
    <property type="term" value="F:glutathione transferase activity"/>
    <property type="evidence" value="ECO:0000318"/>
    <property type="project" value="GO_Central"/>
</dbReference>
<dbReference type="InterPro" id="IPR004045">
    <property type="entry name" value="Glutathione_S-Trfase_N"/>
</dbReference>
<dbReference type="SUPFAM" id="SSF47616">
    <property type="entry name" value="GST C-terminal domain-like"/>
    <property type="match status" value="1"/>
</dbReference>
<dbReference type="PANTHER" id="PTHR11260">
    <property type="entry name" value="GLUTATHIONE S-TRANSFERASE, GST, SUPERFAMILY, GST DOMAIN CONTAINING"/>
    <property type="match status" value="1"/>
</dbReference>
<keyword evidence="4 7" id="KW-0808">Transferase</keyword>
<gene>
    <name evidence="10" type="ORF">CISIN_1g036834mg</name>
</gene>
<dbReference type="eggNOG" id="KOG0406">
    <property type="taxonomic scope" value="Eukaryota"/>
</dbReference>
<dbReference type="PANTHER" id="PTHR11260:SF474">
    <property type="entry name" value="GLUTATHIONE TRANSFERASE"/>
    <property type="match status" value="1"/>
</dbReference>
<dbReference type="Proteomes" id="UP000027120">
    <property type="component" value="Unassembled WGS sequence"/>
</dbReference>
<dbReference type="FunFam" id="3.40.30.10:FF:000014">
    <property type="entry name" value="Tau class glutathione S-transferase"/>
    <property type="match status" value="1"/>
</dbReference>
<dbReference type="PROSITE" id="PS50405">
    <property type="entry name" value="GST_CTER"/>
    <property type="match status" value="1"/>
</dbReference>
<dbReference type="CDD" id="cd03185">
    <property type="entry name" value="GST_C_Tau"/>
    <property type="match status" value="1"/>
</dbReference>
<dbReference type="GO" id="GO:0005737">
    <property type="term" value="C:cytoplasm"/>
    <property type="evidence" value="ECO:0000318"/>
    <property type="project" value="GO_Central"/>
</dbReference>
<comment type="similarity">
    <text evidence="5">Belongs to the GST superfamily. Tau family.</text>
</comment>
<dbReference type="Gene3D" id="1.20.1050.10">
    <property type="match status" value="1"/>
</dbReference>
<dbReference type="SFLD" id="SFLDG00358">
    <property type="entry name" value="Main_(cytGST)"/>
    <property type="match status" value="1"/>
</dbReference>
<name>A0A067EQX4_CITSI</name>
<evidence type="ECO:0000259" key="9">
    <source>
        <dbReference type="PROSITE" id="PS50405"/>
    </source>
</evidence>
<keyword evidence="2 7" id="KW-0963">Cytoplasm</keyword>
<feature type="domain" description="GST N-terminal" evidence="8">
    <location>
        <begin position="3"/>
        <end position="82"/>
    </location>
</feature>
<dbReference type="PROSITE" id="PS50404">
    <property type="entry name" value="GST_NTER"/>
    <property type="match status" value="1"/>
</dbReference>
<dbReference type="SFLD" id="SFLDS00019">
    <property type="entry name" value="Glutathione_Transferase_(cytos"/>
    <property type="match status" value="1"/>
</dbReference>
<dbReference type="PaxDb" id="2711-XP_006489729.1"/>
<dbReference type="InterPro" id="IPR040079">
    <property type="entry name" value="Glutathione_S-Trfase"/>
</dbReference>
<comment type="subcellular location">
    <subcellularLocation>
        <location evidence="1 7">Cytoplasm</location>
        <location evidence="1 7">Cytosol</location>
    </subcellularLocation>
</comment>
<evidence type="ECO:0000259" key="8">
    <source>
        <dbReference type="PROSITE" id="PS50404"/>
    </source>
</evidence>
<proteinExistence type="inferred from homology"/>
<dbReference type="EMBL" id="KK784960">
    <property type="protein sequence ID" value="KDO57584.1"/>
    <property type="molecule type" value="Genomic_DNA"/>
</dbReference>
<dbReference type="Gene3D" id="3.40.30.10">
    <property type="entry name" value="Glutaredoxin"/>
    <property type="match status" value="1"/>
</dbReference>
<sequence length="227" mass="25878">MATEVKLLGIWPSPFVFRVKVALQLKGVDYEYFEEDPFNKSPKLLESNPIHKKVPVLIHGEKPINESLTILEYIEETWQNNPLLPQDPYERATVRFWAKFVDDLFWNKAFAAFIAKGEAKEKIEKEVIEGLEKIDGAIKEKSSLFNSAAGGESIGFLDIVFGVIGYWLPIYEEAGSMQTHTQKFPAIAEWTTKFVNHPVIKENLPSTESLLPFFRQVHEFVSSASNN</sequence>
<organism evidence="10 11">
    <name type="scientific">Citrus sinensis</name>
    <name type="common">Sweet orange</name>
    <name type="synonym">Citrus aurantium var. sinensis</name>
    <dbReference type="NCBI Taxonomy" id="2711"/>
    <lineage>
        <taxon>Eukaryota</taxon>
        <taxon>Viridiplantae</taxon>
        <taxon>Streptophyta</taxon>
        <taxon>Embryophyta</taxon>
        <taxon>Tracheophyta</taxon>
        <taxon>Spermatophyta</taxon>
        <taxon>Magnoliopsida</taxon>
        <taxon>eudicotyledons</taxon>
        <taxon>Gunneridae</taxon>
        <taxon>Pentapetalae</taxon>
        <taxon>rosids</taxon>
        <taxon>malvids</taxon>
        <taxon>Sapindales</taxon>
        <taxon>Rutaceae</taxon>
        <taxon>Aurantioideae</taxon>
        <taxon>Citrus</taxon>
    </lineage>
</organism>
<evidence type="ECO:0000256" key="7">
    <source>
        <dbReference type="RuleBase" id="RU369102"/>
    </source>
</evidence>
<dbReference type="GO" id="GO:0009407">
    <property type="term" value="P:toxin catabolic process"/>
    <property type="evidence" value="ECO:0007669"/>
    <property type="project" value="UniProtKB-ARBA"/>
</dbReference>
<dbReference type="GO" id="GO:0006749">
    <property type="term" value="P:glutathione metabolic process"/>
    <property type="evidence" value="ECO:0000318"/>
    <property type="project" value="GO_Central"/>
</dbReference>
<reference evidence="10 11" key="1">
    <citation type="submission" date="2014-04" db="EMBL/GenBank/DDBJ databases">
        <authorList>
            <consortium name="International Citrus Genome Consortium"/>
            <person name="Gmitter F."/>
            <person name="Chen C."/>
            <person name="Farmerie W."/>
            <person name="Harkins T."/>
            <person name="Desany B."/>
            <person name="Mohiuddin M."/>
            <person name="Kodira C."/>
            <person name="Borodovsky M."/>
            <person name="Lomsadze A."/>
            <person name="Burns P."/>
            <person name="Jenkins J."/>
            <person name="Prochnik S."/>
            <person name="Shu S."/>
            <person name="Chapman J."/>
            <person name="Pitluck S."/>
            <person name="Schmutz J."/>
            <person name="Rokhsar D."/>
        </authorList>
    </citation>
    <scope>NUCLEOTIDE SEQUENCE</scope>
</reference>
<comment type="function">
    <text evidence="7">Is involved in the conjugation of reduced glutathione to a wide number of exogenous and endogenous hydrophobic electrophiles.</text>
</comment>
<evidence type="ECO:0000256" key="2">
    <source>
        <dbReference type="ARBA" id="ARBA00022490"/>
    </source>
</evidence>
<dbReference type="InterPro" id="IPR010987">
    <property type="entry name" value="Glutathione-S-Trfase_C-like"/>
</dbReference>
<evidence type="ECO:0000313" key="10">
    <source>
        <dbReference type="EMBL" id="KDO57584.1"/>
    </source>
</evidence>